<evidence type="ECO:0000256" key="3">
    <source>
        <dbReference type="ARBA" id="ARBA00022679"/>
    </source>
</evidence>
<dbReference type="PRINTS" id="PR00100">
    <property type="entry name" value="AOTCASE"/>
</dbReference>
<dbReference type="Pfam" id="PF00185">
    <property type="entry name" value="OTCace"/>
    <property type="match status" value="1"/>
</dbReference>
<name>A0A5C5WI47_9BACT</name>
<dbReference type="Pfam" id="PF02729">
    <property type="entry name" value="OTCace_N"/>
    <property type="match status" value="1"/>
</dbReference>
<dbReference type="InterPro" id="IPR002292">
    <property type="entry name" value="Orn/put_carbamltrans"/>
</dbReference>
<dbReference type="EMBL" id="SJPI01000003">
    <property type="protein sequence ID" value="TWT49482.1"/>
    <property type="molecule type" value="Genomic_DNA"/>
</dbReference>
<dbReference type="RefSeq" id="WP_146516981.1">
    <property type="nucleotide sequence ID" value="NZ_SJPI01000003.1"/>
</dbReference>
<dbReference type="NCBIfam" id="NF001986">
    <property type="entry name" value="PRK00779.1"/>
    <property type="match status" value="1"/>
</dbReference>
<dbReference type="GO" id="GO:0042450">
    <property type="term" value="P:L-arginine biosynthetic process via ornithine"/>
    <property type="evidence" value="ECO:0007669"/>
    <property type="project" value="UniProtKB-UniRule"/>
</dbReference>
<feature type="domain" description="Aspartate/ornithine carbamoyltransferase carbamoyl-P binding" evidence="8">
    <location>
        <begin position="2"/>
        <end position="140"/>
    </location>
</feature>
<dbReference type="EC" id="2.1.3.3" evidence="2 5"/>
<dbReference type="InterPro" id="IPR036901">
    <property type="entry name" value="Asp/Orn_carbamoylTrfase_sf"/>
</dbReference>
<dbReference type="Proteomes" id="UP000316598">
    <property type="component" value="Unassembled WGS sequence"/>
</dbReference>
<dbReference type="InterPro" id="IPR006131">
    <property type="entry name" value="Asp_carbamoyltransf_Asp/Orn-bd"/>
</dbReference>
<dbReference type="InterPro" id="IPR006132">
    <property type="entry name" value="Asp/Orn_carbamoyltranf_P-bd"/>
</dbReference>
<keyword evidence="3 6" id="KW-0808">Transferase</keyword>
<organism evidence="9 10">
    <name type="scientific">Rubripirellula amarantea</name>
    <dbReference type="NCBI Taxonomy" id="2527999"/>
    <lineage>
        <taxon>Bacteria</taxon>
        <taxon>Pseudomonadati</taxon>
        <taxon>Planctomycetota</taxon>
        <taxon>Planctomycetia</taxon>
        <taxon>Pirellulales</taxon>
        <taxon>Pirellulaceae</taxon>
        <taxon>Rubripirellula</taxon>
    </lineage>
</organism>
<dbReference type="GO" id="GO:0016597">
    <property type="term" value="F:amino acid binding"/>
    <property type="evidence" value="ECO:0007669"/>
    <property type="project" value="InterPro"/>
</dbReference>
<dbReference type="GO" id="GO:0019240">
    <property type="term" value="P:citrulline biosynthetic process"/>
    <property type="evidence" value="ECO:0007669"/>
    <property type="project" value="TreeGrafter"/>
</dbReference>
<reference evidence="9 10" key="1">
    <citation type="submission" date="2019-02" db="EMBL/GenBank/DDBJ databases">
        <title>Deep-cultivation of Planctomycetes and their phenomic and genomic characterization uncovers novel biology.</title>
        <authorList>
            <person name="Wiegand S."/>
            <person name="Jogler M."/>
            <person name="Boedeker C."/>
            <person name="Pinto D."/>
            <person name="Vollmers J."/>
            <person name="Rivas-Marin E."/>
            <person name="Kohn T."/>
            <person name="Peeters S.H."/>
            <person name="Heuer A."/>
            <person name="Rast P."/>
            <person name="Oberbeckmann S."/>
            <person name="Bunk B."/>
            <person name="Jeske O."/>
            <person name="Meyerdierks A."/>
            <person name="Storesund J.E."/>
            <person name="Kallscheuer N."/>
            <person name="Luecker S."/>
            <person name="Lage O.M."/>
            <person name="Pohl T."/>
            <person name="Merkel B.J."/>
            <person name="Hornburger P."/>
            <person name="Mueller R.-W."/>
            <person name="Bruemmer F."/>
            <person name="Labrenz M."/>
            <person name="Spormann A.M."/>
            <person name="Op Den Camp H."/>
            <person name="Overmann J."/>
            <person name="Amann R."/>
            <person name="Jetten M.S.M."/>
            <person name="Mascher T."/>
            <person name="Medema M.H."/>
            <person name="Devos D.P."/>
            <person name="Kaster A.-K."/>
            <person name="Ovreas L."/>
            <person name="Rohde M."/>
            <person name="Galperin M.Y."/>
            <person name="Jogler C."/>
        </authorList>
    </citation>
    <scope>NUCLEOTIDE SEQUENCE [LARGE SCALE GENOMIC DNA]</scope>
    <source>
        <strain evidence="9 10">Pla22</strain>
    </source>
</reference>
<protein>
    <recommendedName>
        <fullName evidence="2 5">Ornithine carbamoyltransferase</fullName>
        <ecNumber evidence="2 5">2.1.3.3</ecNumber>
    </recommendedName>
</protein>
<dbReference type="InterPro" id="IPR006130">
    <property type="entry name" value="Asp/Orn_carbamoylTrfase"/>
</dbReference>
<evidence type="ECO:0000256" key="1">
    <source>
        <dbReference type="ARBA" id="ARBA00007805"/>
    </source>
</evidence>
<dbReference type="AlphaFoldDB" id="A0A5C5WI47"/>
<proteinExistence type="inferred from homology"/>
<dbReference type="NCBIfam" id="TIGR00658">
    <property type="entry name" value="orni_carb_tr"/>
    <property type="match status" value="1"/>
</dbReference>
<dbReference type="PANTHER" id="PTHR45753:SF3">
    <property type="entry name" value="ORNITHINE TRANSCARBAMYLASE, MITOCHONDRIAL"/>
    <property type="match status" value="1"/>
</dbReference>
<evidence type="ECO:0000256" key="6">
    <source>
        <dbReference type="RuleBase" id="RU003634"/>
    </source>
</evidence>
<comment type="similarity">
    <text evidence="1">Belongs to the aspartate/ornithine carbamoyltransferase superfamily. OTCase family.</text>
</comment>
<sequence length="313" mass="34397">MQHLLSLFDIDTQQLKTILRTSAMLREGLAKGDRPAILQRMVIALLFEKPSLRTRVSFETGIAQLGGSSLFLGEDVGWGKRESPADFTNVLGQFVDAVVCRAKSHDRATQLASFNAVPIINGLTDLCHPCQSLADIATIEQALGTYEDKHVVFVGDGNNVSQSLALICAMLDMRFTLACPPEYEMDADWLTQIEAKYPKAKIVQTNDPTGAVVDADAIYTDVWTSMGQEVEAAQRRKVFADFQVNSKLMAAAPSTARVLHCLPAVRGQEITDDVIDSKQSDVIIQAGNRMHAQKALLVWMLNRAWVDKHVPAS</sequence>
<dbReference type="Gene3D" id="3.40.50.1370">
    <property type="entry name" value="Aspartate/ornithine carbamoyltransferase"/>
    <property type="match status" value="2"/>
</dbReference>
<dbReference type="PANTHER" id="PTHR45753">
    <property type="entry name" value="ORNITHINE CARBAMOYLTRANSFERASE, MITOCHONDRIAL"/>
    <property type="match status" value="1"/>
</dbReference>
<evidence type="ECO:0000256" key="4">
    <source>
        <dbReference type="ARBA" id="ARBA00048772"/>
    </source>
</evidence>
<comment type="caution">
    <text evidence="9">The sequence shown here is derived from an EMBL/GenBank/DDBJ whole genome shotgun (WGS) entry which is preliminary data.</text>
</comment>
<evidence type="ECO:0000256" key="5">
    <source>
        <dbReference type="NCBIfam" id="TIGR00658"/>
    </source>
</evidence>
<feature type="domain" description="Aspartate/ornithine carbamoyltransferase Asp/Orn-binding" evidence="7">
    <location>
        <begin position="148"/>
        <end position="300"/>
    </location>
</feature>
<comment type="catalytic activity">
    <reaction evidence="4">
        <text>carbamoyl phosphate + L-ornithine = L-citrulline + phosphate + H(+)</text>
        <dbReference type="Rhea" id="RHEA:19513"/>
        <dbReference type="ChEBI" id="CHEBI:15378"/>
        <dbReference type="ChEBI" id="CHEBI:43474"/>
        <dbReference type="ChEBI" id="CHEBI:46911"/>
        <dbReference type="ChEBI" id="CHEBI:57743"/>
        <dbReference type="ChEBI" id="CHEBI:58228"/>
        <dbReference type="EC" id="2.1.3.3"/>
    </reaction>
</comment>
<evidence type="ECO:0000313" key="10">
    <source>
        <dbReference type="Proteomes" id="UP000316598"/>
    </source>
</evidence>
<dbReference type="SUPFAM" id="SSF53671">
    <property type="entry name" value="Aspartate/ornithine carbamoyltransferase"/>
    <property type="match status" value="1"/>
</dbReference>
<gene>
    <name evidence="9" type="primary">argF</name>
    <name evidence="9" type="ORF">Pla22_46790</name>
</gene>
<evidence type="ECO:0000259" key="7">
    <source>
        <dbReference type="Pfam" id="PF00185"/>
    </source>
</evidence>
<dbReference type="OrthoDB" id="9802587at2"/>
<evidence type="ECO:0000256" key="2">
    <source>
        <dbReference type="ARBA" id="ARBA00013007"/>
    </source>
</evidence>
<evidence type="ECO:0000313" key="9">
    <source>
        <dbReference type="EMBL" id="TWT49482.1"/>
    </source>
</evidence>
<dbReference type="FunFam" id="3.40.50.1370:FF:000008">
    <property type="entry name" value="Ornithine carbamoyltransferase"/>
    <property type="match status" value="1"/>
</dbReference>
<evidence type="ECO:0000259" key="8">
    <source>
        <dbReference type="Pfam" id="PF02729"/>
    </source>
</evidence>
<dbReference type="PRINTS" id="PR00102">
    <property type="entry name" value="OTCASE"/>
</dbReference>
<keyword evidence="10" id="KW-1185">Reference proteome</keyword>
<dbReference type="GO" id="GO:0004585">
    <property type="term" value="F:ornithine carbamoyltransferase activity"/>
    <property type="evidence" value="ECO:0007669"/>
    <property type="project" value="UniProtKB-UniRule"/>
</dbReference>
<accession>A0A5C5WI47</accession>